<evidence type="ECO:0000313" key="2">
    <source>
        <dbReference type="Proteomes" id="UP001237642"/>
    </source>
</evidence>
<comment type="caution">
    <text evidence="1">The sequence shown here is derived from an EMBL/GenBank/DDBJ whole genome shotgun (WGS) entry which is preliminary data.</text>
</comment>
<sequence>MCKSIRRDLKNFLLRLARYPQGRQVSFFISGLCDSIRAHVQANKPATLTATIGLARLYEAKNTSNRKHVTTSPRTIASDAINEEVRQDESLQKLVQLVKDGEAVGPWSKSSPIFIGRE</sequence>
<dbReference type="AlphaFoldDB" id="A0AAD8MPF2"/>
<gene>
    <name evidence="1" type="ORF">POM88_026007</name>
</gene>
<reference evidence="1" key="2">
    <citation type="submission" date="2023-05" db="EMBL/GenBank/DDBJ databases">
        <authorList>
            <person name="Schelkunov M.I."/>
        </authorList>
    </citation>
    <scope>NUCLEOTIDE SEQUENCE</scope>
    <source>
        <strain evidence="1">Hsosn_3</strain>
        <tissue evidence="1">Leaf</tissue>
    </source>
</reference>
<evidence type="ECO:0000313" key="1">
    <source>
        <dbReference type="EMBL" id="KAK1379263.1"/>
    </source>
</evidence>
<name>A0AAD8MPF2_9APIA</name>
<accession>A0AAD8MPF2</accession>
<organism evidence="1 2">
    <name type="scientific">Heracleum sosnowskyi</name>
    <dbReference type="NCBI Taxonomy" id="360622"/>
    <lineage>
        <taxon>Eukaryota</taxon>
        <taxon>Viridiplantae</taxon>
        <taxon>Streptophyta</taxon>
        <taxon>Embryophyta</taxon>
        <taxon>Tracheophyta</taxon>
        <taxon>Spermatophyta</taxon>
        <taxon>Magnoliopsida</taxon>
        <taxon>eudicotyledons</taxon>
        <taxon>Gunneridae</taxon>
        <taxon>Pentapetalae</taxon>
        <taxon>asterids</taxon>
        <taxon>campanulids</taxon>
        <taxon>Apiales</taxon>
        <taxon>Apiaceae</taxon>
        <taxon>Apioideae</taxon>
        <taxon>apioid superclade</taxon>
        <taxon>Tordylieae</taxon>
        <taxon>Tordyliinae</taxon>
        <taxon>Heracleum</taxon>
    </lineage>
</organism>
<protein>
    <submittedName>
        <fullName evidence="1">Uncharacterized protein</fullName>
    </submittedName>
</protein>
<proteinExistence type="predicted"/>
<dbReference type="EMBL" id="JAUIZM010000006">
    <property type="protein sequence ID" value="KAK1379263.1"/>
    <property type="molecule type" value="Genomic_DNA"/>
</dbReference>
<reference evidence="1" key="1">
    <citation type="submission" date="2023-02" db="EMBL/GenBank/DDBJ databases">
        <title>Genome of toxic invasive species Heracleum sosnowskyi carries increased number of genes despite the absence of recent whole-genome duplications.</title>
        <authorList>
            <person name="Schelkunov M."/>
            <person name="Shtratnikova V."/>
            <person name="Makarenko M."/>
            <person name="Klepikova A."/>
            <person name="Omelchenko D."/>
            <person name="Novikova G."/>
            <person name="Obukhova E."/>
            <person name="Bogdanov V."/>
            <person name="Penin A."/>
            <person name="Logacheva M."/>
        </authorList>
    </citation>
    <scope>NUCLEOTIDE SEQUENCE</scope>
    <source>
        <strain evidence="1">Hsosn_3</strain>
        <tissue evidence="1">Leaf</tissue>
    </source>
</reference>
<dbReference type="Proteomes" id="UP001237642">
    <property type="component" value="Unassembled WGS sequence"/>
</dbReference>
<keyword evidence="2" id="KW-1185">Reference proteome</keyword>